<dbReference type="STRING" id="1802695.A3A13_00150"/>
<evidence type="ECO:0000256" key="8">
    <source>
        <dbReference type="ARBA" id="ARBA00022801"/>
    </source>
</evidence>
<evidence type="ECO:0000256" key="3">
    <source>
        <dbReference type="ARBA" id="ARBA00007931"/>
    </source>
</evidence>
<dbReference type="GO" id="GO:0008237">
    <property type="term" value="F:metallopeptidase activity"/>
    <property type="evidence" value="ECO:0007669"/>
    <property type="project" value="UniProtKB-KW"/>
</dbReference>
<dbReference type="CDD" id="cd06158">
    <property type="entry name" value="S2P-M50_like_1"/>
    <property type="match status" value="1"/>
</dbReference>
<dbReference type="Pfam" id="PF02163">
    <property type="entry name" value="Peptidase_M50"/>
    <property type="match status" value="2"/>
</dbReference>
<keyword evidence="5" id="KW-0645">Protease</keyword>
<evidence type="ECO:0000256" key="2">
    <source>
        <dbReference type="ARBA" id="ARBA00004651"/>
    </source>
</evidence>
<dbReference type="PANTHER" id="PTHR35864">
    <property type="entry name" value="ZINC METALLOPROTEASE MJ0611-RELATED"/>
    <property type="match status" value="1"/>
</dbReference>
<dbReference type="AlphaFoldDB" id="A0A1F8GE94"/>
<evidence type="ECO:0000256" key="6">
    <source>
        <dbReference type="ARBA" id="ARBA00022692"/>
    </source>
</evidence>
<evidence type="ECO:0000313" key="15">
    <source>
        <dbReference type="EMBL" id="OGN23707.1"/>
    </source>
</evidence>
<keyword evidence="4" id="KW-1003">Cell membrane</keyword>
<comment type="similarity">
    <text evidence="3">Belongs to the peptidase M50B family.</text>
</comment>
<dbReference type="Proteomes" id="UP000178911">
    <property type="component" value="Unassembled WGS sequence"/>
</dbReference>
<evidence type="ECO:0000256" key="4">
    <source>
        <dbReference type="ARBA" id="ARBA00022475"/>
    </source>
</evidence>
<dbReference type="InterPro" id="IPR044537">
    <property type="entry name" value="Rip2-like"/>
</dbReference>
<keyword evidence="7" id="KW-0479">Metal-binding</keyword>
<keyword evidence="11" id="KW-0482">Metalloprotease</keyword>
<feature type="transmembrane region" description="Helical" evidence="13">
    <location>
        <begin position="57"/>
        <end position="74"/>
    </location>
</feature>
<evidence type="ECO:0000256" key="9">
    <source>
        <dbReference type="ARBA" id="ARBA00022833"/>
    </source>
</evidence>
<keyword evidence="6 13" id="KW-0812">Transmembrane</keyword>
<feature type="transmembrane region" description="Helical" evidence="13">
    <location>
        <begin position="128"/>
        <end position="150"/>
    </location>
</feature>
<evidence type="ECO:0000256" key="5">
    <source>
        <dbReference type="ARBA" id="ARBA00022670"/>
    </source>
</evidence>
<evidence type="ECO:0000256" key="7">
    <source>
        <dbReference type="ARBA" id="ARBA00022723"/>
    </source>
</evidence>
<accession>A0A1F8GE94</accession>
<name>A0A1F8GE94_9BACT</name>
<comment type="caution">
    <text evidence="15">The sequence shown here is derived from an EMBL/GenBank/DDBJ whole genome shotgun (WGS) entry which is preliminary data.</text>
</comment>
<dbReference type="GO" id="GO:0046872">
    <property type="term" value="F:metal ion binding"/>
    <property type="evidence" value="ECO:0007669"/>
    <property type="project" value="UniProtKB-KW"/>
</dbReference>
<dbReference type="GO" id="GO:0006508">
    <property type="term" value="P:proteolysis"/>
    <property type="evidence" value="ECO:0007669"/>
    <property type="project" value="UniProtKB-KW"/>
</dbReference>
<proteinExistence type="inferred from homology"/>
<dbReference type="InterPro" id="IPR052348">
    <property type="entry name" value="Metallopeptidase_M50B"/>
</dbReference>
<evidence type="ECO:0000259" key="14">
    <source>
        <dbReference type="Pfam" id="PF02163"/>
    </source>
</evidence>
<organism evidence="15 16">
    <name type="scientific">Candidatus Yanofskybacteria bacterium RIFCSPLOWO2_01_FULL_43_22</name>
    <dbReference type="NCBI Taxonomy" id="1802695"/>
    <lineage>
        <taxon>Bacteria</taxon>
        <taxon>Candidatus Yanofskyibacteriota</taxon>
    </lineage>
</organism>
<protein>
    <recommendedName>
        <fullName evidence="14">Peptidase M50 domain-containing protein</fullName>
    </recommendedName>
</protein>
<comment type="cofactor">
    <cofactor evidence="1">
        <name>Zn(2+)</name>
        <dbReference type="ChEBI" id="CHEBI:29105"/>
    </cofactor>
</comment>
<dbReference type="PANTHER" id="PTHR35864:SF1">
    <property type="entry name" value="ZINC METALLOPROTEASE YWHC-RELATED"/>
    <property type="match status" value="1"/>
</dbReference>
<feature type="domain" description="Peptidase M50" evidence="14">
    <location>
        <begin position="10"/>
        <end position="115"/>
    </location>
</feature>
<comment type="subcellular location">
    <subcellularLocation>
        <location evidence="2">Cell membrane</location>
        <topology evidence="2">Multi-pass membrane protein</topology>
    </subcellularLocation>
</comment>
<dbReference type="InterPro" id="IPR008915">
    <property type="entry name" value="Peptidase_M50"/>
</dbReference>
<evidence type="ECO:0000256" key="13">
    <source>
        <dbReference type="SAM" id="Phobius"/>
    </source>
</evidence>
<feature type="transmembrane region" description="Helical" evidence="13">
    <location>
        <begin position="171"/>
        <end position="191"/>
    </location>
</feature>
<feature type="domain" description="Peptidase M50" evidence="14">
    <location>
        <begin position="125"/>
        <end position="181"/>
    </location>
</feature>
<gene>
    <name evidence="15" type="ORF">A3A13_00150</name>
</gene>
<evidence type="ECO:0000256" key="11">
    <source>
        <dbReference type="ARBA" id="ARBA00023049"/>
    </source>
</evidence>
<dbReference type="EMBL" id="MGKJ01000016">
    <property type="protein sequence ID" value="OGN23707.1"/>
    <property type="molecule type" value="Genomic_DNA"/>
</dbReference>
<keyword evidence="12 13" id="KW-0472">Membrane</keyword>
<keyword evidence="9" id="KW-0862">Zinc</keyword>
<evidence type="ECO:0000256" key="10">
    <source>
        <dbReference type="ARBA" id="ARBA00022989"/>
    </source>
</evidence>
<evidence type="ECO:0000313" key="16">
    <source>
        <dbReference type="Proteomes" id="UP000178911"/>
    </source>
</evidence>
<evidence type="ECO:0000256" key="12">
    <source>
        <dbReference type="ARBA" id="ARBA00023136"/>
    </source>
</evidence>
<reference evidence="15 16" key="1">
    <citation type="journal article" date="2016" name="Nat. Commun.">
        <title>Thousands of microbial genomes shed light on interconnected biogeochemical processes in an aquifer system.</title>
        <authorList>
            <person name="Anantharaman K."/>
            <person name="Brown C.T."/>
            <person name="Hug L.A."/>
            <person name="Sharon I."/>
            <person name="Castelle C.J."/>
            <person name="Probst A.J."/>
            <person name="Thomas B.C."/>
            <person name="Singh A."/>
            <person name="Wilkins M.J."/>
            <person name="Karaoz U."/>
            <person name="Brodie E.L."/>
            <person name="Williams K.H."/>
            <person name="Hubbard S.S."/>
            <person name="Banfield J.F."/>
        </authorList>
    </citation>
    <scope>NUCLEOTIDE SEQUENCE [LARGE SCALE GENOMIC DNA]</scope>
</reference>
<sequence>MESILITVFWIVALLYSVVIHEVSHGAVAYSLGDPTAKNLGRLTLNPLKHLDMFGSVMLPLISFFLGGFIFGYAKPVPYNPLNLSDRKYGPAKVAIAGPASNIFLAVLFGITLRFLPDIFSSSLVPELLGIVVMLNLFLAVFNLFPIPPLDGHWLLLTFLPARFTEVRTFLYKYGLLLLFVFLFFIFPLLMPLLRGLFRLLTGIGF</sequence>
<evidence type="ECO:0000256" key="1">
    <source>
        <dbReference type="ARBA" id="ARBA00001947"/>
    </source>
</evidence>
<keyword evidence="8" id="KW-0378">Hydrolase</keyword>
<feature type="transmembrane region" description="Helical" evidence="13">
    <location>
        <begin position="94"/>
        <end position="116"/>
    </location>
</feature>
<dbReference type="GO" id="GO:0005886">
    <property type="term" value="C:plasma membrane"/>
    <property type="evidence" value="ECO:0007669"/>
    <property type="project" value="UniProtKB-SubCell"/>
</dbReference>
<keyword evidence="10 13" id="KW-1133">Transmembrane helix</keyword>